<dbReference type="Proteomes" id="UP000756921">
    <property type="component" value="Unassembled WGS sequence"/>
</dbReference>
<feature type="transmembrane region" description="Helical" evidence="2">
    <location>
        <begin position="174"/>
        <end position="197"/>
    </location>
</feature>
<dbReference type="OrthoDB" id="3918601at2759"/>
<keyword evidence="5" id="KW-1185">Reference proteome</keyword>
<feature type="transmembrane region" description="Helical" evidence="2">
    <location>
        <begin position="18"/>
        <end position="37"/>
    </location>
</feature>
<proteinExistence type="predicted"/>
<keyword evidence="2" id="KW-0812">Transmembrane</keyword>
<dbReference type="EMBL" id="WJXW01000012">
    <property type="protein sequence ID" value="KAF9731219.1"/>
    <property type="molecule type" value="Genomic_DNA"/>
</dbReference>
<name>A0A9P6G9C2_9PLEO</name>
<feature type="transmembrane region" description="Helical" evidence="2">
    <location>
        <begin position="133"/>
        <end position="154"/>
    </location>
</feature>
<feature type="transmembrane region" description="Helical" evidence="2">
    <location>
        <begin position="49"/>
        <end position="70"/>
    </location>
</feature>
<accession>A0A9P6G9C2</accession>
<dbReference type="PANTHER" id="PTHR38794">
    <property type="entry name" value="INTEGRAL MEMBRANE PROTEIN"/>
    <property type="match status" value="1"/>
</dbReference>
<protein>
    <recommendedName>
        <fullName evidence="3">Rhodopsin domain-containing protein</fullName>
    </recommendedName>
</protein>
<evidence type="ECO:0000313" key="4">
    <source>
        <dbReference type="EMBL" id="KAF9731219.1"/>
    </source>
</evidence>
<evidence type="ECO:0000259" key="3">
    <source>
        <dbReference type="Pfam" id="PF20684"/>
    </source>
</evidence>
<dbReference type="AlphaFoldDB" id="A0A9P6G9C2"/>
<feature type="region of interest" description="Disordered" evidence="1">
    <location>
        <begin position="284"/>
        <end position="308"/>
    </location>
</feature>
<dbReference type="Pfam" id="PF20684">
    <property type="entry name" value="Fung_rhodopsin"/>
    <property type="match status" value="1"/>
</dbReference>
<sequence length="337" mass="36856">MADQVVVSASNRTPVVQIVTWFCLVVSVLAFVSHAGVKIYISRSLTVETGFVFLALFFGSAQSITVSLQASNGFGKPTTSLNNERSQAIMKGTHAQQGGYAAVILFFFSVAFSKLAIVAFIHGLTPKKLDRRFNYATGAFAIAWLVVAVSMAAFRCRLPRPWDRTLGRCINDLQWWDSITILNIISEVNLVALEMGIIAPLQMARQRKVSLICLLTCRLLVSIAAAIQLHFFHEDTSGPLKDDYALGYWRSTIGNQIVQCVATVTTSLPYTKIFMESFESGLIGAERPGGKTERSTEGSGPSGRGWELLDVSRGSATRPIDGISKTQTFTVESTRRA</sequence>
<organism evidence="4 5">
    <name type="scientific">Paraphaeosphaeria minitans</name>
    <dbReference type="NCBI Taxonomy" id="565426"/>
    <lineage>
        <taxon>Eukaryota</taxon>
        <taxon>Fungi</taxon>
        <taxon>Dikarya</taxon>
        <taxon>Ascomycota</taxon>
        <taxon>Pezizomycotina</taxon>
        <taxon>Dothideomycetes</taxon>
        <taxon>Pleosporomycetidae</taxon>
        <taxon>Pleosporales</taxon>
        <taxon>Massarineae</taxon>
        <taxon>Didymosphaeriaceae</taxon>
        <taxon>Paraphaeosphaeria</taxon>
    </lineage>
</organism>
<evidence type="ECO:0000313" key="5">
    <source>
        <dbReference type="Proteomes" id="UP000756921"/>
    </source>
</evidence>
<keyword evidence="2" id="KW-1133">Transmembrane helix</keyword>
<dbReference type="PANTHER" id="PTHR38794:SF1">
    <property type="entry name" value="INTEGRAL MEMBRANE PROTEIN"/>
    <property type="match status" value="1"/>
</dbReference>
<dbReference type="InterPro" id="IPR049326">
    <property type="entry name" value="Rhodopsin_dom_fungi"/>
</dbReference>
<gene>
    <name evidence="4" type="ORF">PMIN01_10236</name>
</gene>
<feature type="domain" description="Rhodopsin" evidence="3">
    <location>
        <begin position="37"/>
        <end position="275"/>
    </location>
</feature>
<keyword evidence="2" id="KW-0472">Membrane</keyword>
<evidence type="ECO:0000256" key="2">
    <source>
        <dbReference type="SAM" id="Phobius"/>
    </source>
</evidence>
<feature type="transmembrane region" description="Helical" evidence="2">
    <location>
        <begin position="209"/>
        <end position="231"/>
    </location>
</feature>
<reference evidence="4" key="1">
    <citation type="journal article" date="2020" name="Mol. Plant Microbe Interact.">
        <title>Genome Sequence of the Biocontrol Agent Coniothyrium minitans strain Conio (IMI 134523).</title>
        <authorList>
            <person name="Patel D."/>
            <person name="Shittu T.A."/>
            <person name="Baroncelli R."/>
            <person name="Muthumeenakshi S."/>
            <person name="Osborne T.H."/>
            <person name="Janganan T.K."/>
            <person name="Sreenivasaprasad S."/>
        </authorList>
    </citation>
    <scope>NUCLEOTIDE SEQUENCE</scope>
    <source>
        <strain evidence="4">Conio</strain>
    </source>
</reference>
<feature type="transmembrane region" description="Helical" evidence="2">
    <location>
        <begin position="100"/>
        <end position="121"/>
    </location>
</feature>
<comment type="caution">
    <text evidence="4">The sequence shown here is derived from an EMBL/GenBank/DDBJ whole genome shotgun (WGS) entry which is preliminary data.</text>
</comment>
<evidence type="ECO:0000256" key="1">
    <source>
        <dbReference type="SAM" id="MobiDB-lite"/>
    </source>
</evidence>